<evidence type="ECO:0000313" key="2">
    <source>
        <dbReference type="EMBL" id="KAF9783983.1"/>
    </source>
</evidence>
<sequence>MPHASTRIPTRHSTSNSPVQETNYNINCFTHARNDRSRPYPSLGSVLDRSATADPTEGDFIQASRRVSRCKLARIETNPYTAELLGHGIEFVTKTNETFNLVLNASVFHTSNIGVMLMDEIAHVNERVDGHCEEIEKLEKDCPGFQEWTLKTEDEQEQQGMAIDRLKGEVITLRGLIRGLVTQTNLIPSLVNQVGRLEDDRVCLTCRVLELTGEVQELMIPEWAKSPPARLMVQYENQLVPIDDEVIEIREEEFYRNTGVVRRDTPHLEFDPYAEFVPDSELNSDTELPNYDNLSDVDPNEIRQQNWANKELVRTALEAVQRICRDLD</sequence>
<feature type="region of interest" description="Disordered" evidence="1">
    <location>
        <begin position="1"/>
        <end position="21"/>
    </location>
</feature>
<dbReference type="Proteomes" id="UP000736335">
    <property type="component" value="Unassembled WGS sequence"/>
</dbReference>
<gene>
    <name evidence="2" type="ORF">BJ322DRAFT_1109836</name>
</gene>
<keyword evidence="3" id="KW-1185">Reference proteome</keyword>
<reference evidence="2" key="2">
    <citation type="submission" date="2020-11" db="EMBL/GenBank/DDBJ databases">
        <authorList>
            <consortium name="DOE Joint Genome Institute"/>
            <person name="Kuo A."/>
            <person name="Miyauchi S."/>
            <person name="Kiss E."/>
            <person name="Drula E."/>
            <person name="Kohler A."/>
            <person name="Sanchez-Garcia M."/>
            <person name="Andreopoulos B."/>
            <person name="Barry K.W."/>
            <person name="Bonito G."/>
            <person name="Buee M."/>
            <person name="Carver A."/>
            <person name="Chen C."/>
            <person name="Cichocki N."/>
            <person name="Clum A."/>
            <person name="Culley D."/>
            <person name="Crous P.W."/>
            <person name="Fauchery L."/>
            <person name="Girlanda M."/>
            <person name="Hayes R."/>
            <person name="Keri Z."/>
            <person name="Labutti K."/>
            <person name="Lipzen A."/>
            <person name="Lombard V."/>
            <person name="Magnuson J."/>
            <person name="Maillard F."/>
            <person name="Morin E."/>
            <person name="Murat C."/>
            <person name="Nolan M."/>
            <person name="Ohm R."/>
            <person name="Pangilinan J."/>
            <person name="Pereira M."/>
            <person name="Perotto S."/>
            <person name="Peter M."/>
            <person name="Riley R."/>
            <person name="Sitrit Y."/>
            <person name="Stielow B."/>
            <person name="Szollosi G."/>
            <person name="Zifcakova L."/>
            <person name="Stursova M."/>
            <person name="Spatafora J.W."/>
            <person name="Tedersoo L."/>
            <person name="Vaario L.-M."/>
            <person name="Yamada A."/>
            <person name="Yan M."/>
            <person name="Wang P."/>
            <person name="Xu J."/>
            <person name="Bruns T."/>
            <person name="Baldrian P."/>
            <person name="Vilgalys R."/>
            <person name="Henrissat B."/>
            <person name="Grigoriev I.V."/>
            <person name="Hibbett D."/>
            <person name="Nagy L.G."/>
            <person name="Martin F.M."/>
        </authorList>
    </citation>
    <scope>NUCLEOTIDE SEQUENCE</scope>
    <source>
        <strain evidence="2">UH-Tt-Lm1</strain>
    </source>
</reference>
<protein>
    <submittedName>
        <fullName evidence="2">Uncharacterized protein</fullName>
    </submittedName>
</protein>
<evidence type="ECO:0000256" key="1">
    <source>
        <dbReference type="SAM" id="MobiDB-lite"/>
    </source>
</evidence>
<dbReference type="EMBL" id="WIUZ02000009">
    <property type="protein sequence ID" value="KAF9783983.1"/>
    <property type="molecule type" value="Genomic_DNA"/>
</dbReference>
<accession>A0A9P6HCC8</accession>
<evidence type="ECO:0000313" key="3">
    <source>
        <dbReference type="Proteomes" id="UP000736335"/>
    </source>
</evidence>
<reference evidence="2" key="1">
    <citation type="journal article" date="2020" name="Nat. Commun.">
        <title>Large-scale genome sequencing of mycorrhizal fungi provides insights into the early evolution of symbiotic traits.</title>
        <authorList>
            <person name="Miyauchi S."/>
            <person name="Kiss E."/>
            <person name="Kuo A."/>
            <person name="Drula E."/>
            <person name="Kohler A."/>
            <person name="Sanchez-Garcia M."/>
            <person name="Morin E."/>
            <person name="Andreopoulos B."/>
            <person name="Barry K.W."/>
            <person name="Bonito G."/>
            <person name="Buee M."/>
            <person name="Carver A."/>
            <person name="Chen C."/>
            <person name="Cichocki N."/>
            <person name="Clum A."/>
            <person name="Culley D."/>
            <person name="Crous P.W."/>
            <person name="Fauchery L."/>
            <person name="Girlanda M."/>
            <person name="Hayes R.D."/>
            <person name="Keri Z."/>
            <person name="LaButti K."/>
            <person name="Lipzen A."/>
            <person name="Lombard V."/>
            <person name="Magnuson J."/>
            <person name="Maillard F."/>
            <person name="Murat C."/>
            <person name="Nolan M."/>
            <person name="Ohm R.A."/>
            <person name="Pangilinan J."/>
            <person name="Pereira M.F."/>
            <person name="Perotto S."/>
            <person name="Peter M."/>
            <person name="Pfister S."/>
            <person name="Riley R."/>
            <person name="Sitrit Y."/>
            <person name="Stielow J.B."/>
            <person name="Szollosi G."/>
            <person name="Zifcakova L."/>
            <person name="Stursova M."/>
            <person name="Spatafora J.W."/>
            <person name="Tedersoo L."/>
            <person name="Vaario L.M."/>
            <person name="Yamada A."/>
            <person name="Yan M."/>
            <person name="Wang P."/>
            <person name="Xu J."/>
            <person name="Bruns T."/>
            <person name="Baldrian P."/>
            <person name="Vilgalys R."/>
            <person name="Dunand C."/>
            <person name="Henrissat B."/>
            <person name="Grigoriev I.V."/>
            <person name="Hibbett D."/>
            <person name="Nagy L.G."/>
            <person name="Martin F.M."/>
        </authorList>
    </citation>
    <scope>NUCLEOTIDE SEQUENCE</scope>
    <source>
        <strain evidence="2">UH-Tt-Lm1</strain>
    </source>
</reference>
<organism evidence="2 3">
    <name type="scientific">Thelephora terrestris</name>
    <dbReference type="NCBI Taxonomy" id="56493"/>
    <lineage>
        <taxon>Eukaryota</taxon>
        <taxon>Fungi</taxon>
        <taxon>Dikarya</taxon>
        <taxon>Basidiomycota</taxon>
        <taxon>Agaricomycotina</taxon>
        <taxon>Agaricomycetes</taxon>
        <taxon>Thelephorales</taxon>
        <taxon>Thelephoraceae</taxon>
        <taxon>Thelephora</taxon>
    </lineage>
</organism>
<dbReference type="AlphaFoldDB" id="A0A9P6HCC8"/>
<proteinExistence type="predicted"/>
<feature type="compositionally biased region" description="Polar residues" evidence="1">
    <location>
        <begin position="7"/>
        <end position="21"/>
    </location>
</feature>
<comment type="caution">
    <text evidence="2">The sequence shown here is derived from an EMBL/GenBank/DDBJ whole genome shotgun (WGS) entry which is preliminary data.</text>
</comment>
<name>A0A9P6HCC8_9AGAM</name>